<proteinExistence type="predicted"/>
<evidence type="ECO:0000259" key="2">
    <source>
        <dbReference type="Pfam" id="PF07717"/>
    </source>
</evidence>
<gene>
    <name evidence="3" type="ORF">OTU49_007995</name>
</gene>
<evidence type="ECO:0000313" key="3">
    <source>
        <dbReference type="EMBL" id="KAK8730417.1"/>
    </source>
</evidence>
<organism evidence="3 4">
    <name type="scientific">Cherax quadricarinatus</name>
    <name type="common">Australian red claw crayfish</name>
    <dbReference type="NCBI Taxonomy" id="27406"/>
    <lineage>
        <taxon>Eukaryota</taxon>
        <taxon>Metazoa</taxon>
        <taxon>Ecdysozoa</taxon>
        <taxon>Arthropoda</taxon>
        <taxon>Crustacea</taxon>
        <taxon>Multicrustacea</taxon>
        <taxon>Malacostraca</taxon>
        <taxon>Eumalacostraca</taxon>
        <taxon>Eucarida</taxon>
        <taxon>Decapoda</taxon>
        <taxon>Pleocyemata</taxon>
        <taxon>Astacidea</taxon>
        <taxon>Parastacoidea</taxon>
        <taxon>Parastacidae</taxon>
        <taxon>Cherax</taxon>
    </lineage>
</organism>
<feature type="region of interest" description="Disordered" evidence="1">
    <location>
        <begin position="254"/>
        <end position="304"/>
    </location>
</feature>
<dbReference type="EMBL" id="JARKIK010000064">
    <property type="protein sequence ID" value="KAK8730417.1"/>
    <property type="molecule type" value="Genomic_DNA"/>
</dbReference>
<dbReference type="Pfam" id="PF07717">
    <property type="entry name" value="OB_NTP_bind"/>
    <property type="match status" value="1"/>
</dbReference>
<evidence type="ECO:0000256" key="1">
    <source>
        <dbReference type="SAM" id="MobiDB-lite"/>
    </source>
</evidence>
<comment type="caution">
    <text evidence="3">The sequence shown here is derived from an EMBL/GenBank/DDBJ whole genome shotgun (WGS) entry which is preliminary data.</text>
</comment>
<reference evidence="3 4" key="1">
    <citation type="journal article" date="2024" name="BMC Genomics">
        <title>Genome assembly of redclaw crayfish (Cherax quadricarinatus) provides insights into its immune adaptation and hypoxia tolerance.</title>
        <authorList>
            <person name="Liu Z."/>
            <person name="Zheng J."/>
            <person name="Li H."/>
            <person name="Fang K."/>
            <person name="Wang S."/>
            <person name="He J."/>
            <person name="Zhou D."/>
            <person name="Weng S."/>
            <person name="Chi M."/>
            <person name="Gu Z."/>
            <person name="He J."/>
            <person name="Li F."/>
            <person name="Wang M."/>
        </authorList>
    </citation>
    <scope>NUCLEOTIDE SEQUENCE [LARGE SCALE GENOMIC DNA]</scope>
    <source>
        <strain evidence="3">ZL_2023a</strain>
    </source>
</reference>
<dbReference type="Proteomes" id="UP001445076">
    <property type="component" value="Unassembled WGS sequence"/>
</dbReference>
<keyword evidence="4" id="KW-1185">Reference proteome</keyword>
<evidence type="ECO:0000313" key="4">
    <source>
        <dbReference type="Proteomes" id="UP001445076"/>
    </source>
</evidence>
<sequence length="304" mass="31695">MHVLITQTVDADDILLNWQVLTTESKAALIHKSSVNCSNQELIFPSPYFVFGEKIRTRAVSCKQMTMVTPIHLMLFGSRRVEAVEGVVRLDGWINLDLPAELAAKILTLRPSLESLIVRGASNPEGITEPSHQDEQVMNCIRQLCRMNAGRYNMEQIGMGGFNTPRPPRQFGGPQMKRMRTDDGPGGFGDSNGGFRGGYSNNSGFAGGRGYGRGSRGGYGGSRGGFGGDLGGYGGNRGGYGGDRGGYGGSRGGFGGNRGGYGGGRGGFGGSQGGFGSDRGGYGGNRGGFGGNRGGFGGGFSSDG</sequence>
<dbReference type="InterPro" id="IPR011709">
    <property type="entry name" value="DEAD-box_helicase_OB_fold"/>
</dbReference>
<name>A0AAW0WFL6_CHEQU</name>
<feature type="domain" description="DEAD-box helicase OB fold" evidence="2">
    <location>
        <begin position="20"/>
        <end position="78"/>
    </location>
</feature>
<accession>A0AAW0WFL6</accession>
<dbReference type="AlphaFoldDB" id="A0AAW0WFL6"/>
<protein>
    <recommendedName>
        <fullName evidence="2">DEAD-box helicase OB fold domain-containing protein</fullName>
    </recommendedName>
</protein>